<evidence type="ECO:0000256" key="1">
    <source>
        <dbReference type="SAM" id="MobiDB-lite"/>
    </source>
</evidence>
<protein>
    <submittedName>
        <fullName evidence="3">Uncharacterized protein</fullName>
    </submittedName>
</protein>
<sequence>MSLIAAVLAVAAGAGVLWILVYGDDPWPPMVNTLLMAGATAIAAALFWALMAFSYRTGKAYETQGGVRRAHVLIALALSVGLPLLVALHQWQVGNLGHGPVPPGNSSKPALLRDSTQSRRWAPR</sequence>
<proteinExistence type="predicted"/>
<feature type="transmembrane region" description="Helical" evidence="2">
    <location>
        <begin position="33"/>
        <end position="51"/>
    </location>
</feature>
<gene>
    <name evidence="3" type="ORF">MQC88_10405</name>
</gene>
<dbReference type="EMBL" id="JALGCL010000003">
    <property type="protein sequence ID" value="MCJ0826356.1"/>
    <property type="molecule type" value="Genomic_DNA"/>
</dbReference>
<feature type="region of interest" description="Disordered" evidence="1">
    <location>
        <begin position="99"/>
        <end position="124"/>
    </location>
</feature>
<keyword evidence="2" id="KW-1133">Transmembrane helix</keyword>
<feature type="transmembrane region" description="Helical" evidence="2">
    <location>
        <begin position="72"/>
        <end position="91"/>
    </location>
</feature>
<dbReference type="Proteomes" id="UP001165423">
    <property type="component" value="Unassembled WGS sequence"/>
</dbReference>
<evidence type="ECO:0000256" key="2">
    <source>
        <dbReference type="SAM" id="Phobius"/>
    </source>
</evidence>
<keyword evidence="2" id="KW-0472">Membrane</keyword>
<organism evidence="3 4">
    <name type="scientific">Cognatiluteimonas sedimenti</name>
    <dbReference type="NCBI Taxonomy" id="2927791"/>
    <lineage>
        <taxon>Bacteria</taxon>
        <taxon>Pseudomonadati</taxon>
        <taxon>Pseudomonadota</taxon>
        <taxon>Gammaproteobacteria</taxon>
        <taxon>Lysobacterales</taxon>
        <taxon>Lysobacteraceae</taxon>
        <taxon>Cognatiluteimonas</taxon>
    </lineage>
</organism>
<comment type="caution">
    <text evidence="3">The sequence shown here is derived from an EMBL/GenBank/DDBJ whole genome shotgun (WGS) entry which is preliminary data.</text>
</comment>
<keyword evidence="4" id="KW-1185">Reference proteome</keyword>
<dbReference type="RefSeq" id="WP_243321731.1">
    <property type="nucleotide sequence ID" value="NZ_JALGCL010000003.1"/>
</dbReference>
<evidence type="ECO:0000313" key="4">
    <source>
        <dbReference type="Proteomes" id="UP001165423"/>
    </source>
</evidence>
<feature type="compositionally biased region" description="Polar residues" evidence="1">
    <location>
        <begin position="104"/>
        <end position="124"/>
    </location>
</feature>
<name>A0ABT0A5X1_9GAMM</name>
<accession>A0ABT0A5X1</accession>
<reference evidence="3 4" key="1">
    <citation type="submission" date="2022-03" db="EMBL/GenBank/DDBJ databases">
        <title>Luteimonas soily sp. nov., a novel bacterium isolated from the soil.</title>
        <authorList>
            <person name="Zhang X."/>
        </authorList>
    </citation>
    <scope>NUCLEOTIDE SEQUENCE [LARGE SCALE GENOMIC DNA]</scope>
    <source>
        <strain evidence="3 4">50</strain>
    </source>
</reference>
<evidence type="ECO:0000313" key="3">
    <source>
        <dbReference type="EMBL" id="MCJ0826356.1"/>
    </source>
</evidence>
<keyword evidence="2" id="KW-0812">Transmembrane</keyword>